<keyword evidence="1" id="KW-1133">Transmembrane helix</keyword>
<name>A0ABV6ZJZ5_9HYPH</name>
<keyword evidence="1" id="KW-0472">Membrane</keyword>
<feature type="transmembrane region" description="Helical" evidence="1">
    <location>
        <begin position="6"/>
        <end position="31"/>
    </location>
</feature>
<feature type="transmembrane region" description="Helical" evidence="1">
    <location>
        <begin position="124"/>
        <end position="146"/>
    </location>
</feature>
<evidence type="ECO:0000256" key="1">
    <source>
        <dbReference type="SAM" id="Phobius"/>
    </source>
</evidence>
<organism evidence="2 3">
    <name type="scientific">Labrys neptuniae</name>
    <dbReference type="NCBI Taxonomy" id="376174"/>
    <lineage>
        <taxon>Bacteria</taxon>
        <taxon>Pseudomonadati</taxon>
        <taxon>Pseudomonadota</taxon>
        <taxon>Alphaproteobacteria</taxon>
        <taxon>Hyphomicrobiales</taxon>
        <taxon>Xanthobacteraceae</taxon>
        <taxon>Labrys</taxon>
    </lineage>
</organism>
<evidence type="ECO:0000313" key="3">
    <source>
        <dbReference type="Proteomes" id="UP001595190"/>
    </source>
</evidence>
<protein>
    <submittedName>
        <fullName evidence="2">Uncharacterized protein</fullName>
    </submittedName>
</protein>
<dbReference type="RefSeq" id="WP_394313113.1">
    <property type="nucleotide sequence ID" value="NZ_JBHGPK010000011.1"/>
</dbReference>
<keyword evidence="1" id="KW-0812">Transmembrane</keyword>
<feature type="transmembrane region" description="Helical" evidence="1">
    <location>
        <begin position="158"/>
        <end position="177"/>
    </location>
</feature>
<dbReference type="Proteomes" id="UP001595190">
    <property type="component" value="Unassembled WGS sequence"/>
</dbReference>
<comment type="caution">
    <text evidence="2">The sequence shown here is derived from an EMBL/GenBank/DDBJ whole genome shotgun (WGS) entry which is preliminary data.</text>
</comment>
<accession>A0ABV6ZJZ5</accession>
<evidence type="ECO:0000313" key="2">
    <source>
        <dbReference type="EMBL" id="MFC2252501.1"/>
    </source>
</evidence>
<proteinExistence type="predicted"/>
<gene>
    <name evidence="2" type="ORF">ACETRX_22890</name>
</gene>
<feature type="transmembrane region" description="Helical" evidence="1">
    <location>
        <begin position="43"/>
        <end position="76"/>
    </location>
</feature>
<reference evidence="2 3" key="1">
    <citation type="submission" date="2024-09" db="EMBL/GenBank/DDBJ databases">
        <title>Description of Labrys sedimenti sp. nov., isolated from a diclofenac-degrading enrichment culture, and genome-based reclassification of Labrys portucalensis as a later heterotypic synonym of Labrys neptuniae.</title>
        <authorList>
            <person name="Tancsics A."/>
            <person name="Csepanyi A."/>
        </authorList>
    </citation>
    <scope>NUCLEOTIDE SEQUENCE [LARGE SCALE GENOMIC DNA]</scope>
    <source>
        <strain evidence="2 3">LMG 23412</strain>
    </source>
</reference>
<sequence length="178" mass="19093">MVGLRMIVAFAIANHIRGGGGLFGPQVVAILQRIPGNGDITAAPIVALLAWTAGVSAFGLPAWASCLLFALCWLAWSTPAWGFLQGLGRGPGPIDVRDPSWYEALFIRWSFGSPHLAYGHRTTLFLIPTAICFGWPWLLLGPLQIAAYEIGWRLRSPGIPIGELLTGAFWGACLIVLG</sequence>
<dbReference type="EMBL" id="JBHGPK010000011">
    <property type="protein sequence ID" value="MFC2252501.1"/>
    <property type="molecule type" value="Genomic_DNA"/>
</dbReference>